<gene>
    <name evidence="2" type="ORF">J2Z69_002997</name>
</gene>
<dbReference type="Pfam" id="PF10057">
    <property type="entry name" value="MpsC"/>
    <property type="match status" value="1"/>
</dbReference>
<evidence type="ECO:0000259" key="1">
    <source>
        <dbReference type="Pfam" id="PF10057"/>
    </source>
</evidence>
<name>A0ABS4JLU3_9BACL</name>
<dbReference type="EMBL" id="JAGGLD010000005">
    <property type="protein sequence ID" value="MBP2001941.1"/>
    <property type="molecule type" value="Genomic_DNA"/>
</dbReference>
<organism evidence="2 3">
    <name type="scientific">Paenibacillus shirakamiensis</name>
    <dbReference type="NCBI Taxonomy" id="1265935"/>
    <lineage>
        <taxon>Bacteria</taxon>
        <taxon>Bacillati</taxon>
        <taxon>Bacillota</taxon>
        <taxon>Bacilli</taxon>
        <taxon>Bacillales</taxon>
        <taxon>Paenibacillaceae</taxon>
        <taxon>Paenibacillus</taxon>
    </lineage>
</organism>
<comment type="caution">
    <text evidence="2">The sequence shown here is derived from an EMBL/GenBank/DDBJ whole genome shotgun (WGS) entry which is preliminary data.</text>
</comment>
<feature type="domain" description="Na+-translocating membrane potential-generating system MpsC" evidence="1">
    <location>
        <begin position="8"/>
        <end position="112"/>
    </location>
</feature>
<proteinExistence type="predicted"/>
<protein>
    <submittedName>
        <fullName evidence="2">Uncharacterized protein YbcI</fullName>
    </submittedName>
</protein>
<dbReference type="Proteomes" id="UP001519288">
    <property type="component" value="Unassembled WGS sequence"/>
</dbReference>
<reference evidence="2 3" key="1">
    <citation type="submission" date="2021-03" db="EMBL/GenBank/DDBJ databases">
        <title>Genomic Encyclopedia of Type Strains, Phase IV (KMG-IV): sequencing the most valuable type-strain genomes for metagenomic binning, comparative biology and taxonomic classification.</title>
        <authorList>
            <person name="Goeker M."/>
        </authorList>
    </citation>
    <scope>NUCLEOTIDE SEQUENCE [LARGE SCALE GENOMIC DNA]</scope>
    <source>
        <strain evidence="2 3">DSM 26806</strain>
    </source>
</reference>
<sequence>MEQLQGQQTNQVIASFIGKLLREHFGKGPESVIVSAQDRYATVLLKNFLTSSERVLLSQNQDLIIHQMRAAIMKNVIPELSEYIRGTTDITPEAIYYDWNLSNKTGMLIIVFPTRNIELASGTTFLGQHELEQEVIRVSEQVQRAPRSIASYELNPRTLLIVRTGVLTELEQELIHMELGDLLKSVKRNLEKGLLVNGVSAEHALRRPLLECFIDWDYVQDTSMIVLITQPPCI</sequence>
<evidence type="ECO:0000313" key="3">
    <source>
        <dbReference type="Proteomes" id="UP001519288"/>
    </source>
</evidence>
<evidence type="ECO:0000313" key="2">
    <source>
        <dbReference type="EMBL" id="MBP2001941.1"/>
    </source>
</evidence>
<keyword evidence="3" id="KW-1185">Reference proteome</keyword>
<accession>A0ABS4JLU3</accession>
<dbReference type="InterPro" id="IPR018745">
    <property type="entry name" value="MpsC"/>
</dbReference>
<dbReference type="RefSeq" id="WP_209864146.1">
    <property type="nucleotide sequence ID" value="NZ_JAGGLD010000005.1"/>
</dbReference>